<dbReference type="SMART" id="SM00894">
    <property type="entry name" value="Excalibur"/>
    <property type="match status" value="1"/>
</dbReference>
<proteinExistence type="predicted"/>
<evidence type="ECO:0000313" key="4">
    <source>
        <dbReference type="EMBL" id="OKL50721.1"/>
    </source>
</evidence>
<dbReference type="Proteomes" id="UP000185612">
    <property type="component" value="Unassembled WGS sequence"/>
</dbReference>
<comment type="caution">
    <text evidence="4">The sequence shown here is derived from an EMBL/GenBank/DDBJ whole genome shotgun (WGS) entry which is preliminary data.</text>
</comment>
<feature type="transmembrane region" description="Helical" evidence="2">
    <location>
        <begin position="15"/>
        <end position="35"/>
    </location>
</feature>
<keyword evidence="2" id="KW-0812">Transmembrane</keyword>
<feature type="transmembrane region" description="Helical" evidence="2">
    <location>
        <begin position="41"/>
        <end position="58"/>
    </location>
</feature>
<protein>
    <recommendedName>
        <fullName evidence="3">Excalibur calcium-binding domain-containing protein</fullName>
    </recommendedName>
</protein>
<evidence type="ECO:0000256" key="1">
    <source>
        <dbReference type="SAM" id="MobiDB-lite"/>
    </source>
</evidence>
<gene>
    <name evidence="4" type="ORF">BSZ40_11015</name>
</gene>
<name>A0A1Q5PT05_9ACTO</name>
<evidence type="ECO:0000259" key="3">
    <source>
        <dbReference type="SMART" id="SM00894"/>
    </source>
</evidence>
<dbReference type="Pfam" id="PF05901">
    <property type="entry name" value="Excalibur"/>
    <property type="match status" value="1"/>
</dbReference>
<dbReference type="InterPro" id="IPR008613">
    <property type="entry name" value="Excalibur_Ca-bd_domain"/>
</dbReference>
<dbReference type="EMBL" id="MQVS01000018">
    <property type="protein sequence ID" value="OKL50721.1"/>
    <property type="molecule type" value="Genomic_DNA"/>
</dbReference>
<reference evidence="5" key="1">
    <citation type="submission" date="2016-12" db="EMBL/GenBank/DDBJ databases">
        <authorList>
            <person name="Meng X."/>
        </authorList>
    </citation>
    <scope>NUCLEOTIDE SEQUENCE [LARGE SCALE GENOMIC DNA]</scope>
    <source>
        <strain evidence="5">DSM 20732</strain>
    </source>
</reference>
<keyword evidence="2" id="KW-0472">Membrane</keyword>
<dbReference type="InParanoid" id="A0A1Q5PT05"/>
<keyword evidence="2" id="KW-1133">Transmembrane helix</keyword>
<dbReference type="AlphaFoldDB" id="A0A1Q5PT05"/>
<feature type="transmembrane region" description="Helical" evidence="2">
    <location>
        <begin position="70"/>
        <end position="89"/>
    </location>
</feature>
<organism evidence="4 5">
    <name type="scientific">Buchananella hordeovulneris</name>
    <dbReference type="NCBI Taxonomy" id="52770"/>
    <lineage>
        <taxon>Bacteria</taxon>
        <taxon>Bacillati</taxon>
        <taxon>Actinomycetota</taxon>
        <taxon>Actinomycetes</taxon>
        <taxon>Actinomycetales</taxon>
        <taxon>Actinomycetaceae</taxon>
        <taxon>Buchananella</taxon>
    </lineage>
</organism>
<feature type="compositionally biased region" description="Basic and acidic residues" evidence="1">
    <location>
        <begin position="333"/>
        <end position="356"/>
    </location>
</feature>
<dbReference type="STRING" id="52770.BSZ40_11015"/>
<feature type="domain" description="Excalibur calcium-binding" evidence="3">
    <location>
        <begin position="382"/>
        <end position="418"/>
    </location>
</feature>
<evidence type="ECO:0000256" key="2">
    <source>
        <dbReference type="SAM" id="Phobius"/>
    </source>
</evidence>
<accession>A0A1Q5PT05</accession>
<keyword evidence="5" id="KW-1185">Reference proteome</keyword>
<sequence length="419" mass="44113">MQAEGREFLLFLRSLPWWAKIALVSWAVFLLLVFYREPAGLLFMALVTLGGLLLRWAVRTKAAGKGRHHYGAVALAGSFLVAAVAGGSVKTQQQDSASFSAPVSAASATATPSINETVPGVDGLQEDDFPGIQKLADGLPLAAADTSVPFAADSFGPASSGHFECATLLQVLQRDVAQSAPAADGCSITAGTFTDPYSGQAVTVAGSHDQAGLTLDHVVSPRHAWGLGGQSLTPALRAQLATDPLNLLVVSKSASSERNQRAADEWLPSGSGRCTLAARQVKVKTKYHLAVSKAEAKQLSQALAGCQETKVAAEKKAAAEKAAAEKKAAEEKAAAERKAAEEKAAAERAEADRRAAEQAAETGYEEPYVEAPLEVSQAEDVYFNNCREARAAGYVNIFEGEPGYRRKLDRDGDGIACEQ</sequence>
<evidence type="ECO:0000313" key="5">
    <source>
        <dbReference type="Proteomes" id="UP000185612"/>
    </source>
</evidence>
<feature type="region of interest" description="Disordered" evidence="1">
    <location>
        <begin position="333"/>
        <end position="363"/>
    </location>
</feature>